<feature type="compositionally biased region" description="Basic and acidic residues" evidence="1">
    <location>
        <begin position="164"/>
        <end position="181"/>
    </location>
</feature>
<evidence type="ECO:0000256" key="1">
    <source>
        <dbReference type="SAM" id="MobiDB-lite"/>
    </source>
</evidence>
<dbReference type="InterPro" id="IPR019129">
    <property type="entry name" value="Folate-sensitive_fs_Fra10Ac1"/>
</dbReference>
<feature type="non-terminal residue" evidence="2">
    <location>
        <position position="232"/>
    </location>
</feature>
<feature type="compositionally biased region" description="Basic residues" evidence="1">
    <location>
        <begin position="223"/>
        <end position="232"/>
    </location>
</feature>
<dbReference type="Proteomes" id="UP000326924">
    <property type="component" value="Unassembled WGS sequence"/>
</dbReference>
<accession>A0A5J5EQ31</accession>
<evidence type="ECO:0000313" key="2">
    <source>
        <dbReference type="EMBL" id="KAA8898921.1"/>
    </source>
</evidence>
<keyword evidence="3" id="KW-1185">Reference proteome</keyword>
<feature type="compositionally biased region" description="Basic and acidic residues" evidence="1">
    <location>
        <begin position="197"/>
        <end position="222"/>
    </location>
</feature>
<name>A0A5J5EQ31_9PEZI</name>
<dbReference type="EMBL" id="VXIS01000176">
    <property type="protein sequence ID" value="KAA8898921.1"/>
    <property type="molecule type" value="Genomic_DNA"/>
</dbReference>
<sequence>QPPLSEAFRQSLAPTSAYTRHLSYTAAQANLYNNAPSAPAPQRTERDILLTHHRFLRSPSPTAPDANADYEKALAETYDKKLYKEFVLMSLSRWREGMVAMRWRTEEEVKSGKGERVCAELECGKEKEAETEVLFAYVEDGEKKEAMVKTRLCGGCREKLRKAREREKGGKTSRESSDRNSGRRKRSRSRSERRRKSGDDRSRSPRRRDEERERERERERGPRRYRRRHRSR</sequence>
<protein>
    <submittedName>
        <fullName evidence="2">Folate-sensitive fragile site protein Fra10Ac1-domain-containing protein</fullName>
    </submittedName>
</protein>
<gene>
    <name evidence="2" type="ORF">FN846DRAFT_753639</name>
</gene>
<reference evidence="2 3" key="1">
    <citation type="submission" date="2019-09" db="EMBL/GenBank/DDBJ databases">
        <title>Draft genome of the ectomycorrhizal ascomycete Sphaerosporella brunnea.</title>
        <authorList>
            <consortium name="DOE Joint Genome Institute"/>
            <person name="Benucci G.M."/>
            <person name="Marozzi G."/>
            <person name="Antonielli L."/>
            <person name="Sanchez S."/>
            <person name="Marco P."/>
            <person name="Wang X."/>
            <person name="Falini L.B."/>
            <person name="Barry K."/>
            <person name="Haridas S."/>
            <person name="Lipzen A."/>
            <person name="Labutti K."/>
            <person name="Grigoriev I.V."/>
            <person name="Murat C."/>
            <person name="Martin F."/>
            <person name="Albertini E."/>
            <person name="Donnini D."/>
            <person name="Bonito G."/>
        </authorList>
    </citation>
    <scope>NUCLEOTIDE SEQUENCE [LARGE SCALE GENOMIC DNA]</scope>
    <source>
        <strain evidence="2 3">Sb_GMNB300</strain>
    </source>
</reference>
<dbReference type="AlphaFoldDB" id="A0A5J5EQ31"/>
<feature type="non-terminal residue" evidence="2">
    <location>
        <position position="1"/>
    </location>
</feature>
<dbReference type="InParanoid" id="A0A5J5EQ31"/>
<evidence type="ECO:0000313" key="3">
    <source>
        <dbReference type="Proteomes" id="UP000326924"/>
    </source>
</evidence>
<dbReference type="OrthoDB" id="197967at2759"/>
<comment type="caution">
    <text evidence="2">The sequence shown here is derived from an EMBL/GenBank/DDBJ whole genome shotgun (WGS) entry which is preliminary data.</text>
</comment>
<dbReference type="Pfam" id="PF09725">
    <property type="entry name" value="Fra10Ac1"/>
    <property type="match status" value="1"/>
</dbReference>
<feature type="compositionally biased region" description="Basic residues" evidence="1">
    <location>
        <begin position="182"/>
        <end position="196"/>
    </location>
</feature>
<proteinExistence type="predicted"/>
<feature type="region of interest" description="Disordered" evidence="1">
    <location>
        <begin position="159"/>
        <end position="232"/>
    </location>
</feature>
<organism evidence="2 3">
    <name type="scientific">Sphaerosporella brunnea</name>
    <dbReference type="NCBI Taxonomy" id="1250544"/>
    <lineage>
        <taxon>Eukaryota</taxon>
        <taxon>Fungi</taxon>
        <taxon>Dikarya</taxon>
        <taxon>Ascomycota</taxon>
        <taxon>Pezizomycotina</taxon>
        <taxon>Pezizomycetes</taxon>
        <taxon>Pezizales</taxon>
        <taxon>Pyronemataceae</taxon>
        <taxon>Sphaerosporella</taxon>
    </lineage>
</organism>